<gene>
    <name evidence="1" type="ordered locus">THA_1971</name>
</gene>
<dbReference type="HOGENOM" id="CLU_384914_0_0_0"/>
<evidence type="ECO:0000313" key="1">
    <source>
        <dbReference type="EMBL" id="ACJ76392.1"/>
    </source>
</evidence>
<dbReference type="eggNOG" id="COG1331">
    <property type="taxonomic scope" value="Bacteria"/>
</dbReference>
<dbReference type="Proteomes" id="UP000002453">
    <property type="component" value="Chromosome"/>
</dbReference>
<proteinExistence type="predicted"/>
<keyword evidence="2" id="KW-1185">Reference proteome</keyword>
<dbReference type="AlphaFoldDB" id="B7IEG5"/>
<dbReference type="SUPFAM" id="SSF48208">
    <property type="entry name" value="Six-hairpin glycosidases"/>
    <property type="match status" value="1"/>
</dbReference>
<dbReference type="Gene3D" id="1.50.10.20">
    <property type="match status" value="1"/>
</dbReference>
<dbReference type="KEGG" id="taf:THA_1971"/>
<evidence type="ECO:0000313" key="2">
    <source>
        <dbReference type="Proteomes" id="UP000002453"/>
    </source>
</evidence>
<protein>
    <submittedName>
        <fullName evidence="1">Uncharacterized protein</fullName>
    </submittedName>
</protein>
<sequence length="654" mass="73858">MKKILIFIFLFFGAFLFSQINTNHLEFLGEDFVLNGEMVRGYFVYADKTSDGYRKIPAKGEGDICVDDVSRAVVTYVEMYEFTRDSKYLDLAKKAAKFIVQMQDYDGDFYNFAYVDGTINKTGITSSKQHSWWAVRAFWALSKISKYDFTFLENAKKGYELLSNYVDAGLLNGVGDQTSVYILGLCALNDLGINVKNEIRNSADAILGLYQYGFFKTYKDKILWHGWGNRYVEALVESYRVLKDKKYLEYAKKALEIEGPIFLSTGFIYEISDKVKLFPELSYAVESITVGAIKYYLETRDEEIGVLASLMAGWYKGLNRLGKPMYGPNGEGYDGMEFAHINYNAGAESTISAVRTMLFLEIMPDKLKKLSEGKLLKSYPLQVLEAEAGDWGLSDVQVLVDAKFGGSSALSFEDNVRLKFNVSPGVYDVIIVGNGGYDFTVVSGYDKVTGSLNGSYVHLGELKLDQFRVILKGAGIIDQIILIPEKIGVLTSDISAFYENGKLTLKKENVEAKVVENKTESFVTFDKMDNFILFNLENVLNNNGIADSINEKGNFDNLGSVLGSYLPQEIIEKIKDYKIPFKIHENGNDNIRCNGQVLKFEKTFVKNLYLLVAANHGNYNETFKVNDKDFEVEIPDWCSEKIDIISEFYLNSAY</sequence>
<dbReference type="OrthoDB" id="9795873at2"/>
<name>B7IEG5_THEAB</name>
<reference evidence="1 2" key="1">
    <citation type="journal article" date="2009" name="J. Bacteriol.">
        <title>The genome of Thermosipho africanus TCF52B: lateral genetic connections to the Firmicutes and Archaea.</title>
        <authorList>
            <person name="Nesboe C.L."/>
            <person name="Bapteste E."/>
            <person name="Curtis B."/>
            <person name="Dahle H."/>
            <person name="Lopez P."/>
            <person name="Macleod D."/>
            <person name="Dlutek M."/>
            <person name="Bowman S."/>
            <person name="Zhaxybayeva O."/>
            <person name="Birkeland N.-K."/>
            <person name="Doolittle W.F."/>
        </authorList>
    </citation>
    <scope>NUCLEOTIDE SEQUENCE [LARGE SCALE GENOMIC DNA]</scope>
    <source>
        <strain evidence="1 2">TCF52B</strain>
    </source>
</reference>
<dbReference type="RefSeq" id="WP_012580516.1">
    <property type="nucleotide sequence ID" value="NC_011653.1"/>
</dbReference>
<organism evidence="1 2">
    <name type="scientific">Thermosipho africanus (strain TCF52B)</name>
    <dbReference type="NCBI Taxonomy" id="484019"/>
    <lineage>
        <taxon>Bacteria</taxon>
        <taxon>Thermotogati</taxon>
        <taxon>Thermotogota</taxon>
        <taxon>Thermotogae</taxon>
        <taxon>Thermotogales</taxon>
        <taxon>Fervidobacteriaceae</taxon>
        <taxon>Thermosipho</taxon>
    </lineage>
</organism>
<dbReference type="STRING" id="484019.THA_1971"/>
<dbReference type="InterPro" id="IPR008928">
    <property type="entry name" value="6-hairpin_glycosidase_sf"/>
</dbReference>
<dbReference type="EMBL" id="CP001185">
    <property type="protein sequence ID" value="ACJ76392.1"/>
    <property type="molecule type" value="Genomic_DNA"/>
</dbReference>
<dbReference type="GO" id="GO:0005975">
    <property type="term" value="P:carbohydrate metabolic process"/>
    <property type="evidence" value="ECO:0007669"/>
    <property type="project" value="InterPro"/>
</dbReference>
<accession>B7IEG5</accession>